<dbReference type="Pfam" id="PF10066">
    <property type="entry name" value="DUF2304"/>
    <property type="match status" value="1"/>
</dbReference>
<feature type="coiled-coil region" evidence="1">
    <location>
        <begin position="96"/>
        <end position="123"/>
    </location>
</feature>
<feature type="transmembrane region" description="Helical" evidence="2">
    <location>
        <begin position="35"/>
        <end position="54"/>
    </location>
</feature>
<sequence>MTLKLQIILGVVLILAFLLLVNMIRKKSLELKYALSWLIVIFALFILDCFPVLLDDVASFLGIFSPVNMIFFLGFVFSLLIIFVLTIALSRISNRVRALAQNLALSTKKLEILEKKLEELEKGNEPTET</sequence>
<evidence type="ECO:0000313" key="3">
    <source>
        <dbReference type="EMBL" id="MBU9736589.1"/>
    </source>
</evidence>
<comment type="caution">
    <text evidence="3">The sequence shown here is derived from an EMBL/GenBank/DDBJ whole genome shotgun (WGS) entry which is preliminary data.</text>
</comment>
<evidence type="ECO:0000313" key="4">
    <source>
        <dbReference type="Proteomes" id="UP000712157"/>
    </source>
</evidence>
<keyword evidence="2" id="KW-0812">Transmembrane</keyword>
<proteinExistence type="predicted"/>
<keyword evidence="1" id="KW-0175">Coiled coil</keyword>
<keyword evidence="2" id="KW-1133">Transmembrane helix</keyword>
<evidence type="ECO:0000256" key="1">
    <source>
        <dbReference type="SAM" id="Coils"/>
    </source>
</evidence>
<reference evidence="3" key="1">
    <citation type="submission" date="2021-06" db="EMBL/GenBank/DDBJ databases">
        <title>Description of novel taxa of the family Lachnospiraceae.</title>
        <authorList>
            <person name="Chaplin A.V."/>
            <person name="Sokolova S.R."/>
            <person name="Pikina A.P."/>
            <person name="Korzhanova M."/>
            <person name="Belova V."/>
            <person name="Korostin D."/>
            <person name="Efimov B.A."/>
        </authorList>
    </citation>
    <scope>NUCLEOTIDE SEQUENCE</scope>
    <source>
        <strain evidence="3">ASD5720</strain>
    </source>
</reference>
<feature type="transmembrane region" description="Helical" evidence="2">
    <location>
        <begin position="6"/>
        <end position="23"/>
    </location>
</feature>
<dbReference type="EMBL" id="JAHQCW010000011">
    <property type="protein sequence ID" value="MBU9736589.1"/>
    <property type="molecule type" value="Genomic_DNA"/>
</dbReference>
<organism evidence="3 4">
    <name type="scientific">Diplocloster agilis</name>
    <dbReference type="NCBI Taxonomy" id="2850323"/>
    <lineage>
        <taxon>Bacteria</taxon>
        <taxon>Bacillati</taxon>
        <taxon>Bacillota</taxon>
        <taxon>Clostridia</taxon>
        <taxon>Lachnospirales</taxon>
        <taxon>Lachnospiraceae</taxon>
        <taxon>Diplocloster</taxon>
    </lineage>
</organism>
<keyword evidence="2" id="KW-0472">Membrane</keyword>
<evidence type="ECO:0000256" key="2">
    <source>
        <dbReference type="SAM" id="Phobius"/>
    </source>
</evidence>
<dbReference type="Proteomes" id="UP000712157">
    <property type="component" value="Unassembled WGS sequence"/>
</dbReference>
<keyword evidence="4" id="KW-1185">Reference proteome</keyword>
<dbReference type="InterPro" id="IPR019277">
    <property type="entry name" value="DUF2304"/>
</dbReference>
<gene>
    <name evidence="3" type="ORF">KTH89_08565</name>
</gene>
<name>A0A949JXU9_9FIRM</name>
<feature type="transmembrane region" description="Helical" evidence="2">
    <location>
        <begin position="66"/>
        <end position="89"/>
    </location>
</feature>
<protein>
    <submittedName>
        <fullName evidence="3">DUF2304 domain-containing protein</fullName>
    </submittedName>
</protein>
<dbReference type="AlphaFoldDB" id="A0A949JXU9"/>
<accession>A0A949JXU9</accession>